<protein>
    <recommendedName>
        <fullName evidence="2">AAA+ ATPase domain-containing protein</fullName>
    </recommendedName>
</protein>
<gene>
    <name evidence="3" type="ORF">KBTEX_03709</name>
</gene>
<evidence type="ECO:0000259" key="2">
    <source>
        <dbReference type="SMART" id="SM00382"/>
    </source>
</evidence>
<dbReference type="SUPFAM" id="SSF52540">
    <property type="entry name" value="P-loop containing nucleoside triphosphate hydrolases"/>
    <property type="match status" value="1"/>
</dbReference>
<evidence type="ECO:0000256" key="1">
    <source>
        <dbReference type="SAM" id="MobiDB-lite"/>
    </source>
</evidence>
<dbReference type="AlphaFoldDB" id="A0A5B8REA4"/>
<proteinExistence type="predicted"/>
<reference evidence="3" key="1">
    <citation type="submission" date="2019-06" db="EMBL/GenBank/DDBJ databases">
        <authorList>
            <person name="Murdoch R.W."/>
            <person name="Fathepure B."/>
        </authorList>
    </citation>
    <scope>NUCLEOTIDE SEQUENCE</scope>
</reference>
<dbReference type="Gene3D" id="3.40.50.300">
    <property type="entry name" value="P-loop containing nucleotide triphosphate hydrolases"/>
    <property type="match status" value="1"/>
</dbReference>
<feature type="region of interest" description="Disordered" evidence="1">
    <location>
        <begin position="298"/>
        <end position="329"/>
    </location>
</feature>
<organism evidence="3">
    <name type="scientific">uncultured organism</name>
    <dbReference type="NCBI Taxonomy" id="155900"/>
    <lineage>
        <taxon>unclassified sequences</taxon>
        <taxon>environmental samples</taxon>
    </lineage>
</organism>
<name>A0A5B8REA4_9ZZZZ</name>
<dbReference type="Pfam" id="PF13481">
    <property type="entry name" value="AAA_25"/>
    <property type="match status" value="1"/>
</dbReference>
<feature type="compositionally biased region" description="Low complexity" evidence="1">
    <location>
        <begin position="311"/>
        <end position="325"/>
    </location>
</feature>
<dbReference type="InterPro" id="IPR003593">
    <property type="entry name" value="AAA+_ATPase"/>
</dbReference>
<dbReference type="EMBL" id="MN079234">
    <property type="protein sequence ID" value="QEA07359.1"/>
    <property type="molecule type" value="Genomic_DNA"/>
</dbReference>
<feature type="domain" description="AAA+ ATPase" evidence="2">
    <location>
        <begin position="28"/>
        <end position="209"/>
    </location>
</feature>
<sequence length="346" mass="35724">MTAWIDMGDLLARPVPPIDWLIDGLLPAGAVGDIYGAPGGGKSTLALHLAAHIAAGRRTWFGRRIAGGPVLLIGGERSSADVLVRDLHRTAGTAGITPDELRGRALCAPADLGPLWHWDRREGTWLAGAALAEVQAQAAAVRPALLFFDTIGRVARGQDPIDITQQQQLAERIEALGAATGSTVLSISHTAQSASLDRIDRRLRYEARAGSSGLPGHLRWLLGVTRIQPDEAEQIGVAPHGGRLIAVGVGKGSEMPPAAWTPDAPAILRIGGDGALQLVRDGEEVRADGGIAAMLRGGSGGGAGRRRGADRYAAASQPASGAPAGREYNTPADAMAAIRAGIGGQS</sequence>
<accession>A0A5B8REA4</accession>
<dbReference type="InterPro" id="IPR027417">
    <property type="entry name" value="P-loop_NTPase"/>
</dbReference>
<dbReference type="SMART" id="SM00382">
    <property type="entry name" value="AAA"/>
    <property type="match status" value="1"/>
</dbReference>
<evidence type="ECO:0000313" key="3">
    <source>
        <dbReference type="EMBL" id="QEA07359.1"/>
    </source>
</evidence>